<keyword evidence="8" id="KW-1185">Reference proteome</keyword>
<evidence type="ECO:0000313" key="7">
    <source>
        <dbReference type="EMBL" id="SEA15911.1"/>
    </source>
</evidence>
<feature type="transmembrane region" description="Helical" evidence="5">
    <location>
        <begin position="40"/>
        <end position="65"/>
    </location>
</feature>
<dbReference type="Proteomes" id="UP000199288">
    <property type="component" value="Unassembled WGS sequence"/>
</dbReference>
<sequence length="439" mass="45380">MASELARVLTAKQAVVIGLGSMLGAGVFAAFAPAAAVAGWALPLSLVLAAAVAFANGTASAQLAARYPKAGGSYIYGREKLGAWPGFFAGWAFTIGKTASLAAMGLVAATYLHPSNPRPVAPGILAFVTIIACLGVTRTARATAVIVAIVLLVLGCVFLTAFELPAAYPFWSHVTELAATADGTTVRGMAQGAALLFFAFAGYARIATMGEEIRDPASSIPAATHQSIGLAAVIYAVITYLLLTRLGPEATAATDMPIASLVDLTRFDRIGIVLSATAALAATGALLALIVGISRTLLAMSCHGDLPAFFARTNRRQVPALATIVVAGVVAALMVFLPSITTAIGFSSFGVLLYYAIANASALRQPAAERRYPRVLHIFGLLACLGLVASLPVTSIVIGAGVVVVGSIYRLVWLGLMTHRKPPRVETMELEPGKDTQDE</sequence>
<feature type="transmembrane region" description="Helical" evidence="5">
    <location>
        <begin position="397"/>
        <end position="416"/>
    </location>
</feature>
<feature type="transmembrane region" description="Helical" evidence="5">
    <location>
        <begin position="375"/>
        <end position="391"/>
    </location>
</feature>
<dbReference type="PANTHER" id="PTHR42770:SF7">
    <property type="entry name" value="MEMBRANE PROTEIN"/>
    <property type="match status" value="1"/>
</dbReference>
<feature type="transmembrane region" description="Helical" evidence="5">
    <location>
        <begin position="343"/>
        <end position="363"/>
    </location>
</feature>
<evidence type="ECO:0000313" key="8">
    <source>
        <dbReference type="Proteomes" id="UP000199288"/>
    </source>
</evidence>
<dbReference type="GO" id="GO:0016020">
    <property type="term" value="C:membrane"/>
    <property type="evidence" value="ECO:0007669"/>
    <property type="project" value="UniProtKB-SubCell"/>
</dbReference>
<name>A0A1H3YXI9_9ACTO</name>
<feature type="transmembrane region" description="Helical" evidence="5">
    <location>
        <begin position="14"/>
        <end position="34"/>
    </location>
</feature>
<evidence type="ECO:0000256" key="3">
    <source>
        <dbReference type="ARBA" id="ARBA00022989"/>
    </source>
</evidence>
<evidence type="ECO:0000256" key="5">
    <source>
        <dbReference type="SAM" id="Phobius"/>
    </source>
</evidence>
<proteinExistence type="predicted"/>
<evidence type="ECO:0000256" key="1">
    <source>
        <dbReference type="ARBA" id="ARBA00004141"/>
    </source>
</evidence>
<feature type="transmembrane region" description="Helical" evidence="5">
    <location>
        <begin position="270"/>
        <end position="298"/>
    </location>
</feature>
<dbReference type="Pfam" id="PF00324">
    <property type="entry name" value="AA_permease"/>
    <property type="match status" value="1"/>
</dbReference>
<feature type="transmembrane region" description="Helical" evidence="5">
    <location>
        <begin position="188"/>
        <end position="207"/>
    </location>
</feature>
<dbReference type="GO" id="GO:0055085">
    <property type="term" value="P:transmembrane transport"/>
    <property type="evidence" value="ECO:0007669"/>
    <property type="project" value="InterPro"/>
</dbReference>
<dbReference type="PIRSF" id="PIRSF006060">
    <property type="entry name" value="AA_transporter"/>
    <property type="match status" value="1"/>
</dbReference>
<feature type="transmembrane region" description="Helical" evidence="5">
    <location>
        <begin position="119"/>
        <end position="137"/>
    </location>
</feature>
<feature type="transmembrane region" description="Helical" evidence="5">
    <location>
        <begin position="144"/>
        <end position="168"/>
    </location>
</feature>
<keyword evidence="4 5" id="KW-0472">Membrane</keyword>
<organism evidence="7 8">
    <name type="scientific">Bowdeniella nasicola</name>
    <dbReference type="NCBI Taxonomy" id="208480"/>
    <lineage>
        <taxon>Bacteria</taxon>
        <taxon>Bacillati</taxon>
        <taxon>Actinomycetota</taxon>
        <taxon>Actinomycetes</taxon>
        <taxon>Actinomycetales</taxon>
        <taxon>Actinomycetaceae</taxon>
        <taxon>Bowdeniella</taxon>
    </lineage>
</organism>
<feature type="transmembrane region" description="Helical" evidence="5">
    <location>
        <begin position="86"/>
        <end position="113"/>
    </location>
</feature>
<keyword evidence="3 5" id="KW-1133">Transmembrane helix</keyword>
<evidence type="ECO:0000256" key="4">
    <source>
        <dbReference type="ARBA" id="ARBA00023136"/>
    </source>
</evidence>
<dbReference type="InterPro" id="IPR050367">
    <property type="entry name" value="APC_superfamily"/>
</dbReference>
<dbReference type="AlphaFoldDB" id="A0A1H3YXI9"/>
<feature type="domain" description="Amino acid permease/ SLC12A" evidence="6">
    <location>
        <begin position="14"/>
        <end position="407"/>
    </location>
</feature>
<feature type="transmembrane region" description="Helical" evidence="5">
    <location>
        <begin position="228"/>
        <end position="247"/>
    </location>
</feature>
<dbReference type="Gene3D" id="1.20.1740.10">
    <property type="entry name" value="Amino acid/polyamine transporter I"/>
    <property type="match status" value="1"/>
</dbReference>
<feature type="transmembrane region" description="Helical" evidence="5">
    <location>
        <begin position="318"/>
        <end position="337"/>
    </location>
</feature>
<dbReference type="InterPro" id="IPR004841">
    <property type="entry name" value="AA-permease/SLC12A_dom"/>
</dbReference>
<keyword evidence="2 5" id="KW-0812">Transmembrane</keyword>
<accession>A0A1H3YXI9</accession>
<evidence type="ECO:0000259" key="6">
    <source>
        <dbReference type="Pfam" id="PF00324"/>
    </source>
</evidence>
<comment type="subcellular location">
    <subcellularLocation>
        <location evidence="1">Membrane</location>
        <topology evidence="1">Multi-pass membrane protein</topology>
    </subcellularLocation>
</comment>
<reference evidence="8" key="1">
    <citation type="submission" date="2016-10" db="EMBL/GenBank/DDBJ databases">
        <authorList>
            <person name="Varghese N."/>
            <person name="Submissions S."/>
        </authorList>
    </citation>
    <scope>NUCLEOTIDE SEQUENCE [LARGE SCALE GENOMIC DNA]</scope>
    <source>
        <strain evidence="8">KPR-1</strain>
    </source>
</reference>
<protein>
    <submittedName>
        <fullName evidence="7">Amino acid/polyamine/organocation transporter, APC superfamily</fullName>
    </submittedName>
</protein>
<dbReference type="RefSeq" id="WP_092563082.1">
    <property type="nucleotide sequence ID" value="NZ_FNQV01000005.1"/>
</dbReference>
<gene>
    <name evidence="7" type="ORF">SAMN02910418_01021</name>
</gene>
<evidence type="ECO:0000256" key="2">
    <source>
        <dbReference type="ARBA" id="ARBA00022692"/>
    </source>
</evidence>
<dbReference type="PANTHER" id="PTHR42770">
    <property type="entry name" value="AMINO ACID TRANSPORTER-RELATED"/>
    <property type="match status" value="1"/>
</dbReference>
<dbReference type="EMBL" id="FNQV01000005">
    <property type="protein sequence ID" value="SEA15911.1"/>
    <property type="molecule type" value="Genomic_DNA"/>
</dbReference>
<dbReference type="OrthoDB" id="259687at2"/>